<name>A0A2H3D4W8_ARMGA</name>
<evidence type="ECO:0000313" key="1">
    <source>
        <dbReference type="EMBL" id="PBK90295.1"/>
    </source>
</evidence>
<dbReference type="InParanoid" id="A0A2H3D4W8"/>
<dbReference type="Proteomes" id="UP000217790">
    <property type="component" value="Unassembled WGS sequence"/>
</dbReference>
<gene>
    <name evidence="1" type="ORF">ARMGADRAFT_312810</name>
</gene>
<accession>A0A2H3D4W8</accession>
<protein>
    <submittedName>
        <fullName evidence="1">Uncharacterized protein</fullName>
    </submittedName>
</protein>
<dbReference type="AlphaFoldDB" id="A0A2H3D4W8"/>
<keyword evidence="2" id="KW-1185">Reference proteome</keyword>
<reference evidence="2" key="1">
    <citation type="journal article" date="2017" name="Nat. Ecol. Evol.">
        <title>Genome expansion and lineage-specific genetic innovations in the forest pathogenic fungi Armillaria.</title>
        <authorList>
            <person name="Sipos G."/>
            <person name="Prasanna A.N."/>
            <person name="Walter M.C."/>
            <person name="O'Connor E."/>
            <person name="Balint B."/>
            <person name="Krizsan K."/>
            <person name="Kiss B."/>
            <person name="Hess J."/>
            <person name="Varga T."/>
            <person name="Slot J."/>
            <person name="Riley R."/>
            <person name="Boka B."/>
            <person name="Rigling D."/>
            <person name="Barry K."/>
            <person name="Lee J."/>
            <person name="Mihaltcheva S."/>
            <person name="LaButti K."/>
            <person name="Lipzen A."/>
            <person name="Waldron R."/>
            <person name="Moloney N.M."/>
            <person name="Sperisen C."/>
            <person name="Kredics L."/>
            <person name="Vagvoelgyi C."/>
            <person name="Patrignani A."/>
            <person name="Fitzpatrick D."/>
            <person name="Nagy I."/>
            <person name="Doyle S."/>
            <person name="Anderson J.B."/>
            <person name="Grigoriev I.V."/>
            <person name="Gueldener U."/>
            <person name="Muensterkoetter M."/>
            <person name="Nagy L.G."/>
        </authorList>
    </citation>
    <scope>NUCLEOTIDE SEQUENCE [LARGE SCALE GENOMIC DNA]</scope>
    <source>
        <strain evidence="2">Ar21-2</strain>
    </source>
</reference>
<proteinExistence type="predicted"/>
<organism evidence="1 2">
    <name type="scientific">Armillaria gallica</name>
    <name type="common">Bulbous honey fungus</name>
    <name type="synonym">Armillaria bulbosa</name>
    <dbReference type="NCBI Taxonomy" id="47427"/>
    <lineage>
        <taxon>Eukaryota</taxon>
        <taxon>Fungi</taxon>
        <taxon>Dikarya</taxon>
        <taxon>Basidiomycota</taxon>
        <taxon>Agaricomycotina</taxon>
        <taxon>Agaricomycetes</taxon>
        <taxon>Agaricomycetidae</taxon>
        <taxon>Agaricales</taxon>
        <taxon>Marasmiineae</taxon>
        <taxon>Physalacriaceae</taxon>
        <taxon>Armillaria</taxon>
    </lineage>
</organism>
<evidence type="ECO:0000313" key="2">
    <source>
        <dbReference type="Proteomes" id="UP000217790"/>
    </source>
</evidence>
<sequence>MVCTHCARVHVSQRRLQQRGVSFSVGGFEVFRPCHRATQRHQRTFSFQYHNKAVPCPRMVYPPRNLVQKIACCTLHASRAHHLIPNLYAFFLLPLTPTPRQREPSHSIETLLALHARSPSFLGQQSTSISKTWVS</sequence>
<dbReference type="EMBL" id="KZ293666">
    <property type="protein sequence ID" value="PBK90295.1"/>
    <property type="molecule type" value="Genomic_DNA"/>
</dbReference>